<sequence length="108" mass="12128">MSPSKVRRDRLLQFTDLPNIGPASAQDFVQLGYTHPLQLTGADPLVLYDDLCRVSGVFQDPCVLDVLMSVTDFLAGQPPRAWWHYTAQRRQQYGDLRARAAALRAIAQ</sequence>
<dbReference type="OrthoDB" id="7173324at2"/>
<keyword evidence="2" id="KW-1185">Reference proteome</keyword>
<reference evidence="1 2" key="1">
    <citation type="submission" date="2016-11" db="EMBL/GenBank/DDBJ databases">
        <authorList>
            <person name="Jaros S."/>
            <person name="Januszkiewicz K."/>
            <person name="Wedrychowicz H."/>
        </authorList>
    </citation>
    <scope>NUCLEOTIDE SEQUENCE [LARGE SCALE GENOMIC DNA]</scope>
    <source>
        <strain evidence="1 2">CGMCC 1.7049</strain>
    </source>
</reference>
<dbReference type="RefSeq" id="WP_072893248.1">
    <property type="nucleotide sequence ID" value="NZ_FQWZ01000001.1"/>
</dbReference>
<gene>
    <name evidence="1" type="ORF">SAMN04488068_0418</name>
</gene>
<protein>
    <submittedName>
        <fullName evidence="1">Pathogenicity locus</fullName>
    </submittedName>
</protein>
<evidence type="ECO:0000313" key="1">
    <source>
        <dbReference type="EMBL" id="SHG49120.1"/>
    </source>
</evidence>
<dbReference type="EMBL" id="FQWZ01000001">
    <property type="protein sequence ID" value="SHG49120.1"/>
    <property type="molecule type" value="Genomic_DNA"/>
</dbReference>
<accession>A0A1M5K954</accession>
<dbReference type="Pfam" id="PF11731">
    <property type="entry name" value="Cdd1"/>
    <property type="match status" value="1"/>
</dbReference>
<evidence type="ECO:0000313" key="2">
    <source>
        <dbReference type="Proteomes" id="UP000199758"/>
    </source>
</evidence>
<dbReference type="InterPro" id="IPR021725">
    <property type="entry name" value="Cdd1"/>
</dbReference>
<proteinExistence type="predicted"/>
<dbReference type="Proteomes" id="UP000199758">
    <property type="component" value="Unassembled WGS sequence"/>
</dbReference>
<organism evidence="1 2">
    <name type="scientific">Hydrocarboniphaga daqingensis</name>
    <dbReference type="NCBI Taxonomy" id="490188"/>
    <lineage>
        <taxon>Bacteria</taxon>
        <taxon>Pseudomonadati</taxon>
        <taxon>Pseudomonadota</taxon>
        <taxon>Gammaproteobacteria</taxon>
        <taxon>Nevskiales</taxon>
        <taxon>Nevskiaceae</taxon>
        <taxon>Hydrocarboniphaga</taxon>
    </lineage>
</organism>
<dbReference type="AlphaFoldDB" id="A0A1M5K954"/>
<dbReference type="STRING" id="490188.SAMN04488068_0418"/>
<name>A0A1M5K954_9GAMM</name>